<keyword evidence="2 5" id="KW-0812">Transmembrane</keyword>
<comment type="caution">
    <text evidence="7">The sequence shown here is derived from an EMBL/GenBank/DDBJ whole genome shotgun (WGS) entry which is preliminary data.</text>
</comment>
<feature type="transmembrane region" description="Helical" evidence="5">
    <location>
        <begin position="157"/>
        <end position="178"/>
    </location>
</feature>
<proteinExistence type="predicted"/>
<keyword evidence="4 5" id="KW-0472">Membrane</keyword>
<dbReference type="CDD" id="cd17323">
    <property type="entry name" value="MFS_Tpo1_MDR_like"/>
    <property type="match status" value="1"/>
</dbReference>
<feature type="transmembrane region" description="Helical" evidence="5">
    <location>
        <begin position="357"/>
        <end position="376"/>
    </location>
</feature>
<protein>
    <recommendedName>
        <fullName evidence="6">Major facilitator superfamily (MFS) profile domain-containing protein</fullName>
    </recommendedName>
</protein>
<dbReference type="EMBL" id="LFMY01000010">
    <property type="protein sequence ID" value="OKL58166.1"/>
    <property type="molecule type" value="Genomic_DNA"/>
</dbReference>
<reference evidence="7 8" key="1">
    <citation type="submission" date="2015-06" db="EMBL/GenBank/DDBJ databases">
        <title>Talaromyces atroroseus IBT 11181 draft genome.</title>
        <authorList>
            <person name="Rasmussen K.B."/>
            <person name="Rasmussen S."/>
            <person name="Petersen B."/>
            <person name="Sicheritz-Ponten T."/>
            <person name="Mortensen U.H."/>
            <person name="Thrane U."/>
        </authorList>
    </citation>
    <scope>NUCLEOTIDE SEQUENCE [LARGE SCALE GENOMIC DNA]</scope>
    <source>
        <strain evidence="7 8">IBT 11181</strain>
    </source>
</reference>
<dbReference type="GO" id="GO:0005886">
    <property type="term" value="C:plasma membrane"/>
    <property type="evidence" value="ECO:0007669"/>
    <property type="project" value="TreeGrafter"/>
</dbReference>
<dbReference type="InterPro" id="IPR036259">
    <property type="entry name" value="MFS_trans_sf"/>
</dbReference>
<dbReference type="InterPro" id="IPR011701">
    <property type="entry name" value="MFS"/>
</dbReference>
<dbReference type="Proteomes" id="UP000214365">
    <property type="component" value="Unassembled WGS sequence"/>
</dbReference>
<gene>
    <name evidence="7" type="ORF">UA08_06409</name>
</gene>
<dbReference type="Gene3D" id="1.20.1250.20">
    <property type="entry name" value="MFS general substrate transporter like domains"/>
    <property type="match status" value="1"/>
</dbReference>
<dbReference type="RefSeq" id="XP_020118287.1">
    <property type="nucleotide sequence ID" value="XM_020268953.1"/>
</dbReference>
<feature type="transmembrane region" description="Helical" evidence="5">
    <location>
        <begin position="225"/>
        <end position="242"/>
    </location>
</feature>
<evidence type="ECO:0000256" key="1">
    <source>
        <dbReference type="ARBA" id="ARBA00004141"/>
    </source>
</evidence>
<dbReference type="STRING" id="1441469.A0A225AT88"/>
<evidence type="ECO:0000313" key="8">
    <source>
        <dbReference type="Proteomes" id="UP000214365"/>
    </source>
</evidence>
<dbReference type="SUPFAM" id="SSF103473">
    <property type="entry name" value="MFS general substrate transporter"/>
    <property type="match status" value="1"/>
</dbReference>
<evidence type="ECO:0000256" key="2">
    <source>
        <dbReference type="ARBA" id="ARBA00022692"/>
    </source>
</evidence>
<evidence type="ECO:0000256" key="4">
    <source>
        <dbReference type="ARBA" id="ARBA00023136"/>
    </source>
</evidence>
<feature type="transmembrane region" description="Helical" evidence="5">
    <location>
        <begin position="97"/>
        <end position="120"/>
    </location>
</feature>
<name>A0A225AT88_TALAT</name>
<dbReference type="PANTHER" id="PTHR23502:SF49">
    <property type="entry name" value="MAJOR FACILITATOR SUPERFAMILY (MFS) PROFILE DOMAIN-CONTAINING PROTEIN"/>
    <property type="match status" value="1"/>
</dbReference>
<evidence type="ECO:0000259" key="6">
    <source>
        <dbReference type="PROSITE" id="PS50850"/>
    </source>
</evidence>
<sequence length="484" mass="52788">MADIEKTNSNYRPRIDIASPMILSKLGHELPRSKPESDNKKSWVVKFDEGDPDNPKNFKTSYKVFLTFQMSMLALSGSLGSSIVSPGQSKIESQLNVGAEVATLTLSLFVLGWAFGPMIWASISETYGRKWGMLPAVFAYGLFSIGSATSKNIASVLVTRFLGGIFASAPISNVPAALGDMFTPRTRGTAMTFVSLCIVGGPTIGPIIGAALTVNSHLRWRWTEYLDAIFVFSIFALALLALPETYAPVLLKRKAERLRNQTGEQRYWHPHEKERINLNNILTKHLSRPIRLVYFTLEAFPIVFNDQRGYSLLVSTLPFLGVFVGVCSALVVNLGNQPRYAQAVEKNNGKPVPEARLPPMIIGGVFLVGGLFWFGWTANPKYSWALPVVAGGFIGAGFNIVFQQCLNFLVDMYGVFAASAVSANTMLRSLIACGLPLAARPMFDNLGVGPGCSLLGGIAVLALPVPLLLLKYAPSLRRRSRFVS</sequence>
<evidence type="ECO:0000313" key="7">
    <source>
        <dbReference type="EMBL" id="OKL58166.1"/>
    </source>
</evidence>
<dbReference type="OrthoDB" id="9986881at2759"/>
<dbReference type="GO" id="GO:0022857">
    <property type="term" value="F:transmembrane transporter activity"/>
    <property type="evidence" value="ECO:0007669"/>
    <property type="project" value="InterPro"/>
</dbReference>
<dbReference type="Pfam" id="PF07690">
    <property type="entry name" value="MFS_1"/>
    <property type="match status" value="1"/>
</dbReference>
<feature type="transmembrane region" description="Helical" evidence="5">
    <location>
        <begin position="64"/>
        <end position="85"/>
    </location>
</feature>
<organism evidence="7 8">
    <name type="scientific">Talaromyces atroroseus</name>
    <dbReference type="NCBI Taxonomy" id="1441469"/>
    <lineage>
        <taxon>Eukaryota</taxon>
        <taxon>Fungi</taxon>
        <taxon>Dikarya</taxon>
        <taxon>Ascomycota</taxon>
        <taxon>Pezizomycotina</taxon>
        <taxon>Eurotiomycetes</taxon>
        <taxon>Eurotiomycetidae</taxon>
        <taxon>Eurotiales</taxon>
        <taxon>Trichocomaceae</taxon>
        <taxon>Talaromyces</taxon>
        <taxon>Talaromyces sect. Trachyspermi</taxon>
    </lineage>
</organism>
<dbReference type="PANTHER" id="PTHR23502">
    <property type="entry name" value="MAJOR FACILITATOR SUPERFAMILY"/>
    <property type="match status" value="1"/>
</dbReference>
<dbReference type="FunFam" id="1.20.1250.20:FF:000011">
    <property type="entry name" value="MFS multidrug transporter, putative"/>
    <property type="match status" value="1"/>
</dbReference>
<feature type="transmembrane region" description="Helical" evidence="5">
    <location>
        <begin position="310"/>
        <end position="336"/>
    </location>
</feature>
<comment type="subcellular location">
    <subcellularLocation>
        <location evidence="1">Membrane</location>
        <topology evidence="1">Multi-pass membrane protein</topology>
    </subcellularLocation>
</comment>
<feature type="transmembrane region" description="Helical" evidence="5">
    <location>
        <begin position="447"/>
        <end position="470"/>
    </location>
</feature>
<keyword evidence="8" id="KW-1185">Reference proteome</keyword>
<dbReference type="InterPro" id="IPR020846">
    <property type="entry name" value="MFS_dom"/>
</dbReference>
<dbReference type="GeneID" id="31006164"/>
<dbReference type="AlphaFoldDB" id="A0A225AT88"/>
<evidence type="ECO:0000256" key="5">
    <source>
        <dbReference type="SAM" id="Phobius"/>
    </source>
</evidence>
<accession>A0A225AT88</accession>
<feature type="domain" description="Major facilitator superfamily (MFS) profile" evidence="6">
    <location>
        <begin position="66"/>
        <end position="484"/>
    </location>
</feature>
<feature type="transmembrane region" description="Helical" evidence="5">
    <location>
        <begin position="190"/>
        <end position="213"/>
    </location>
</feature>
<feature type="transmembrane region" description="Helical" evidence="5">
    <location>
        <begin position="382"/>
        <end position="401"/>
    </location>
</feature>
<keyword evidence="3 5" id="KW-1133">Transmembrane helix</keyword>
<evidence type="ECO:0000256" key="3">
    <source>
        <dbReference type="ARBA" id="ARBA00022989"/>
    </source>
</evidence>
<feature type="transmembrane region" description="Helical" evidence="5">
    <location>
        <begin position="132"/>
        <end position="150"/>
    </location>
</feature>
<dbReference type="PROSITE" id="PS50850">
    <property type="entry name" value="MFS"/>
    <property type="match status" value="1"/>
</dbReference>